<gene>
    <name evidence="2" type="ordered locus">Sthe_0019</name>
</gene>
<dbReference type="STRING" id="479434.Sthe_0019"/>
<evidence type="ECO:0000256" key="1">
    <source>
        <dbReference type="SAM" id="MobiDB-lite"/>
    </source>
</evidence>
<proteinExistence type="predicted"/>
<protein>
    <recommendedName>
        <fullName evidence="4">Phage head morphogenesis domain-containing protein</fullName>
    </recommendedName>
</protein>
<feature type="region of interest" description="Disordered" evidence="1">
    <location>
        <begin position="1"/>
        <end position="101"/>
    </location>
</feature>
<organism evidence="2 3">
    <name type="scientific">Sphaerobacter thermophilus (strain ATCC 49802 / DSM 20745 / KCCM 41009 / NCIMB 13125 / S 6022)</name>
    <dbReference type="NCBI Taxonomy" id="479434"/>
    <lineage>
        <taxon>Bacteria</taxon>
        <taxon>Pseudomonadati</taxon>
        <taxon>Thermomicrobiota</taxon>
        <taxon>Thermomicrobia</taxon>
        <taxon>Sphaerobacterales</taxon>
        <taxon>Sphaerobacterineae</taxon>
        <taxon>Sphaerobacteraceae</taxon>
        <taxon>Sphaerobacter</taxon>
    </lineage>
</organism>
<dbReference type="KEGG" id="sti:Sthe_0019"/>
<dbReference type="AlphaFoldDB" id="D1C5E2"/>
<sequence length="174" mass="18585">MMRDASCVVRHPSPSPPAPLGRSPPGERGETRNTQYGTRITHDGTIPMTPSEPAPSSRPGGGWARYEAALLDPGTGAVPGNPPTPIVGPDPGPPAPPTTRPCTRWLHWEEYRTAQDERVCPVCGPLHGTRYIEGVGPQPPLHPGCRCRRVYAYSECVSRADPSRPSGGGGRPKE</sequence>
<evidence type="ECO:0000313" key="2">
    <source>
        <dbReference type="EMBL" id="ACZ37458.1"/>
    </source>
</evidence>
<dbReference type="InParanoid" id="D1C5E2"/>
<evidence type="ECO:0000313" key="3">
    <source>
        <dbReference type="Proteomes" id="UP000002027"/>
    </source>
</evidence>
<accession>D1C5E2</accession>
<feature type="compositionally biased region" description="Pro residues" evidence="1">
    <location>
        <begin position="80"/>
        <end position="99"/>
    </location>
</feature>
<dbReference type="EMBL" id="CP001823">
    <property type="protein sequence ID" value="ACZ37458.1"/>
    <property type="molecule type" value="Genomic_DNA"/>
</dbReference>
<dbReference type="HOGENOM" id="CLU_1539083_0_0_0"/>
<evidence type="ECO:0008006" key="4">
    <source>
        <dbReference type="Google" id="ProtNLM"/>
    </source>
</evidence>
<reference evidence="2 3" key="2">
    <citation type="journal article" date="2010" name="Stand. Genomic Sci.">
        <title>Complete genome sequence of Desulfohalobium retbaense type strain (HR(100)).</title>
        <authorList>
            <person name="Spring S."/>
            <person name="Nolan M."/>
            <person name="Lapidus A."/>
            <person name="Glavina Del Rio T."/>
            <person name="Copeland A."/>
            <person name="Tice H."/>
            <person name="Cheng J.F."/>
            <person name="Lucas S."/>
            <person name="Land M."/>
            <person name="Chen F."/>
            <person name="Bruce D."/>
            <person name="Goodwin L."/>
            <person name="Pitluck S."/>
            <person name="Ivanova N."/>
            <person name="Mavromatis K."/>
            <person name="Mikhailova N."/>
            <person name="Pati A."/>
            <person name="Chen A."/>
            <person name="Palaniappan K."/>
            <person name="Hauser L."/>
            <person name="Chang Y.J."/>
            <person name="Jeffries C.D."/>
            <person name="Munk C."/>
            <person name="Kiss H."/>
            <person name="Chain P."/>
            <person name="Han C."/>
            <person name="Brettin T."/>
            <person name="Detter J.C."/>
            <person name="Schuler E."/>
            <person name="Goker M."/>
            <person name="Rohde M."/>
            <person name="Bristow J."/>
            <person name="Eisen J.A."/>
            <person name="Markowitz V."/>
            <person name="Hugenholtz P."/>
            <person name="Kyrpides N.C."/>
            <person name="Klenk H.P."/>
        </authorList>
    </citation>
    <scope>NUCLEOTIDE SEQUENCE [LARGE SCALE GENOMIC DNA]</scope>
    <source>
        <strain evidence="3">ATCC 49802 / DSM 20745 / S 6022</strain>
    </source>
</reference>
<reference evidence="3" key="1">
    <citation type="submission" date="2009-11" db="EMBL/GenBank/DDBJ databases">
        <title>The complete chromosome 1 of Sphaerobacter thermophilus DSM 20745.</title>
        <authorList>
            <person name="Lucas S."/>
            <person name="Copeland A."/>
            <person name="Lapidus A."/>
            <person name="Glavina del Rio T."/>
            <person name="Dalin E."/>
            <person name="Tice H."/>
            <person name="Bruce D."/>
            <person name="Goodwin L."/>
            <person name="Pitluck S."/>
            <person name="Kyrpides N."/>
            <person name="Mavromatis K."/>
            <person name="Ivanova N."/>
            <person name="Mikhailova N."/>
            <person name="LaButti K.M."/>
            <person name="Clum A."/>
            <person name="Sun H.I."/>
            <person name="Brettin T."/>
            <person name="Detter J.C."/>
            <person name="Han C."/>
            <person name="Larimer F."/>
            <person name="Land M."/>
            <person name="Hauser L."/>
            <person name="Markowitz V."/>
            <person name="Cheng J.F."/>
            <person name="Hugenholtz P."/>
            <person name="Woyke T."/>
            <person name="Wu D."/>
            <person name="Steenblock K."/>
            <person name="Schneider S."/>
            <person name="Pukall R."/>
            <person name="Goeker M."/>
            <person name="Klenk H.P."/>
            <person name="Eisen J.A."/>
        </authorList>
    </citation>
    <scope>NUCLEOTIDE SEQUENCE [LARGE SCALE GENOMIC DNA]</scope>
    <source>
        <strain evidence="3">ATCC 49802 / DSM 20745 / S 6022</strain>
    </source>
</reference>
<keyword evidence="3" id="KW-1185">Reference proteome</keyword>
<dbReference type="Proteomes" id="UP000002027">
    <property type="component" value="Chromosome 1"/>
</dbReference>
<name>D1C5E2_SPHTD</name>